<evidence type="ECO:0000313" key="2">
    <source>
        <dbReference type="EMBL" id="GIG16178.1"/>
    </source>
</evidence>
<protein>
    <recommendedName>
        <fullName evidence="1">Helix-turn-helix domain-containing protein</fullName>
    </recommendedName>
</protein>
<dbReference type="InterPro" id="IPR010093">
    <property type="entry name" value="SinI_DNA-bd"/>
</dbReference>
<sequence length="129" mass="13549">MTGTLSPGHLLVVPGDAAALARLVAAGVDALGRGRNPTDQEMRLLRAVTQAARNASRSVLGSACSDEGSTAAQSALTTAQAAKALDVSTSRIRRLCREGRLSAVQRGRSWFIVTDSLGEYVQQQRQGKS</sequence>
<comment type="caution">
    <text evidence="2">The sequence shown here is derived from an EMBL/GenBank/DDBJ whole genome shotgun (WGS) entry which is preliminary data.</text>
</comment>
<dbReference type="EMBL" id="BONJ01000026">
    <property type="protein sequence ID" value="GIG16178.1"/>
    <property type="molecule type" value="Genomic_DNA"/>
</dbReference>
<dbReference type="NCBIfam" id="TIGR01764">
    <property type="entry name" value="excise"/>
    <property type="match status" value="1"/>
</dbReference>
<dbReference type="GO" id="GO:0003677">
    <property type="term" value="F:DNA binding"/>
    <property type="evidence" value="ECO:0007669"/>
    <property type="project" value="InterPro"/>
</dbReference>
<evidence type="ECO:0000313" key="3">
    <source>
        <dbReference type="Proteomes" id="UP000660339"/>
    </source>
</evidence>
<dbReference type="Pfam" id="PF12728">
    <property type="entry name" value="HTH_17"/>
    <property type="match status" value="1"/>
</dbReference>
<organism evidence="2 3">
    <name type="scientific">Catellatospora methionotrophica</name>
    <dbReference type="NCBI Taxonomy" id="121620"/>
    <lineage>
        <taxon>Bacteria</taxon>
        <taxon>Bacillati</taxon>
        <taxon>Actinomycetota</taxon>
        <taxon>Actinomycetes</taxon>
        <taxon>Micromonosporales</taxon>
        <taxon>Micromonosporaceae</taxon>
        <taxon>Catellatospora</taxon>
    </lineage>
</organism>
<proteinExistence type="predicted"/>
<feature type="domain" description="Helix-turn-helix" evidence="1">
    <location>
        <begin position="76"/>
        <end position="125"/>
    </location>
</feature>
<reference evidence="2" key="1">
    <citation type="submission" date="2021-01" db="EMBL/GenBank/DDBJ databases">
        <title>Whole genome shotgun sequence of Catellatospora methionotrophica NBRC 14553.</title>
        <authorList>
            <person name="Komaki H."/>
            <person name="Tamura T."/>
        </authorList>
    </citation>
    <scope>NUCLEOTIDE SEQUENCE</scope>
    <source>
        <strain evidence="2">NBRC 14553</strain>
    </source>
</reference>
<dbReference type="Proteomes" id="UP000660339">
    <property type="component" value="Unassembled WGS sequence"/>
</dbReference>
<dbReference type="AlphaFoldDB" id="A0A8J3L863"/>
<accession>A0A8J3L863</accession>
<evidence type="ECO:0000259" key="1">
    <source>
        <dbReference type="Pfam" id="PF12728"/>
    </source>
</evidence>
<keyword evidence="3" id="KW-1185">Reference proteome</keyword>
<gene>
    <name evidence="2" type="ORF">Cme02nite_45100</name>
</gene>
<dbReference type="RefSeq" id="WP_166387721.1">
    <property type="nucleotide sequence ID" value="NZ_BAAATT010000010.1"/>
</dbReference>
<dbReference type="InterPro" id="IPR041657">
    <property type="entry name" value="HTH_17"/>
</dbReference>
<name>A0A8J3L863_9ACTN</name>